<dbReference type="EMBL" id="JH431734">
    <property type="status" value="NOT_ANNOTATED_CDS"/>
    <property type="molecule type" value="Genomic_DNA"/>
</dbReference>
<dbReference type="InterPro" id="IPR036179">
    <property type="entry name" value="Ig-like_dom_sf"/>
</dbReference>
<feature type="domain" description="Fibronectin type-III" evidence="15">
    <location>
        <begin position="750"/>
        <end position="847"/>
    </location>
</feature>
<keyword evidence="17" id="KW-1185">Reference proteome</keyword>
<dbReference type="PANTHER" id="PTHR44170:SF54">
    <property type="entry name" value="FI24025P1"/>
    <property type="match status" value="1"/>
</dbReference>
<feature type="domain" description="Ig-like" evidence="14">
    <location>
        <begin position="42"/>
        <end position="135"/>
    </location>
</feature>
<dbReference type="FunFam" id="2.60.40.10:FF:000028">
    <property type="entry name" value="Neuronal cell adhesion molecule"/>
    <property type="match status" value="1"/>
</dbReference>
<evidence type="ECO:0000256" key="4">
    <source>
        <dbReference type="ARBA" id="ARBA00022729"/>
    </source>
</evidence>
<dbReference type="Pfam" id="PF07679">
    <property type="entry name" value="I-set"/>
    <property type="match status" value="3"/>
</dbReference>
<dbReference type="FunFam" id="2.60.40.10:FF:000032">
    <property type="entry name" value="palladin isoform X1"/>
    <property type="match status" value="1"/>
</dbReference>
<evidence type="ECO:0000256" key="6">
    <source>
        <dbReference type="ARBA" id="ARBA00022989"/>
    </source>
</evidence>
<dbReference type="eggNOG" id="KOG4221">
    <property type="taxonomic scope" value="Eukaryota"/>
</dbReference>
<keyword evidence="10" id="KW-0393">Immunoglobulin domain</keyword>
<dbReference type="Proteomes" id="UP000014500">
    <property type="component" value="Unassembled WGS sequence"/>
</dbReference>
<feature type="domain" description="Fibronectin type-III" evidence="15">
    <location>
        <begin position="853"/>
        <end position="950"/>
    </location>
</feature>
<feature type="domain" description="Ig-like" evidence="14">
    <location>
        <begin position="142"/>
        <end position="229"/>
    </location>
</feature>
<dbReference type="HOGENOM" id="CLU_004256_2_0_1"/>
<dbReference type="InterPro" id="IPR013098">
    <property type="entry name" value="Ig_I-set"/>
</dbReference>
<dbReference type="GO" id="GO:0030154">
    <property type="term" value="P:cell differentiation"/>
    <property type="evidence" value="ECO:0007669"/>
    <property type="project" value="UniProtKB-ARBA"/>
</dbReference>
<keyword evidence="4 13" id="KW-0732">Signal</keyword>
<dbReference type="FunFam" id="2.60.40.10:FF:000133">
    <property type="entry name" value="Neogenin isoform 1"/>
    <property type="match status" value="1"/>
</dbReference>
<dbReference type="EnsemblMetazoa" id="SMAR007029-RA">
    <property type="protein sequence ID" value="SMAR007029-PA"/>
    <property type="gene ID" value="SMAR007029"/>
</dbReference>
<evidence type="ECO:0000256" key="7">
    <source>
        <dbReference type="ARBA" id="ARBA00023136"/>
    </source>
</evidence>
<evidence type="ECO:0000256" key="2">
    <source>
        <dbReference type="ARBA" id="ARBA00009588"/>
    </source>
</evidence>
<dbReference type="GO" id="GO:0009653">
    <property type="term" value="P:anatomical structure morphogenesis"/>
    <property type="evidence" value="ECO:0007669"/>
    <property type="project" value="UniProtKB-ARBA"/>
</dbReference>
<dbReference type="Pfam" id="PF00041">
    <property type="entry name" value="fn3"/>
    <property type="match status" value="6"/>
</dbReference>
<keyword evidence="6 12" id="KW-1133">Transmembrane helix</keyword>
<keyword evidence="8" id="KW-1015">Disulfide bond</keyword>
<evidence type="ECO:0000256" key="12">
    <source>
        <dbReference type="SAM" id="Phobius"/>
    </source>
</evidence>
<organism evidence="16 17">
    <name type="scientific">Strigamia maritima</name>
    <name type="common">European centipede</name>
    <name type="synonym">Geophilus maritimus</name>
    <dbReference type="NCBI Taxonomy" id="126957"/>
    <lineage>
        <taxon>Eukaryota</taxon>
        <taxon>Metazoa</taxon>
        <taxon>Ecdysozoa</taxon>
        <taxon>Arthropoda</taxon>
        <taxon>Myriapoda</taxon>
        <taxon>Chilopoda</taxon>
        <taxon>Pleurostigmophora</taxon>
        <taxon>Geophilomorpha</taxon>
        <taxon>Linotaeniidae</taxon>
        <taxon>Strigamia</taxon>
    </lineage>
</organism>
<feature type="domain" description="Ig-like" evidence="14">
    <location>
        <begin position="243"/>
        <end position="331"/>
    </location>
</feature>
<dbReference type="FunFam" id="2.60.40.10:FF:000216">
    <property type="entry name" value="neogenin isoform X1"/>
    <property type="match status" value="1"/>
</dbReference>
<reference evidence="16" key="2">
    <citation type="submission" date="2015-02" db="UniProtKB">
        <authorList>
            <consortium name="EnsemblMetazoa"/>
        </authorList>
    </citation>
    <scope>IDENTIFICATION</scope>
</reference>
<dbReference type="GO" id="GO:0007399">
    <property type="term" value="P:nervous system development"/>
    <property type="evidence" value="ECO:0007669"/>
    <property type="project" value="UniProtKB-ARBA"/>
</dbReference>
<dbReference type="PRINTS" id="PR00014">
    <property type="entry name" value="FNTYPEIII"/>
</dbReference>
<dbReference type="FunFam" id="2.60.40.10:FF:000189">
    <property type="entry name" value="Neogenin isoform 3"/>
    <property type="match status" value="1"/>
</dbReference>
<dbReference type="InterPro" id="IPR010560">
    <property type="entry name" value="Neogenin_C"/>
</dbReference>
<feature type="compositionally biased region" description="Polar residues" evidence="11">
    <location>
        <begin position="1153"/>
        <end position="1171"/>
    </location>
</feature>
<dbReference type="PROSITE" id="PS50853">
    <property type="entry name" value="FN3"/>
    <property type="match status" value="6"/>
</dbReference>
<keyword evidence="3 12" id="KW-0812">Transmembrane</keyword>
<dbReference type="SMART" id="SM00408">
    <property type="entry name" value="IGc2"/>
    <property type="match status" value="4"/>
</dbReference>
<evidence type="ECO:0000256" key="1">
    <source>
        <dbReference type="ARBA" id="ARBA00004479"/>
    </source>
</evidence>
<feature type="region of interest" description="Disordered" evidence="11">
    <location>
        <begin position="1150"/>
        <end position="1223"/>
    </location>
</feature>
<dbReference type="InterPro" id="IPR036116">
    <property type="entry name" value="FN3_sf"/>
</dbReference>
<feature type="compositionally biased region" description="Basic and acidic residues" evidence="11">
    <location>
        <begin position="1175"/>
        <end position="1186"/>
    </location>
</feature>
<comment type="subcellular location">
    <subcellularLocation>
        <location evidence="1">Membrane</location>
        <topology evidence="1">Single-pass type I membrane protein</topology>
    </subcellularLocation>
</comment>
<feature type="domain" description="Fibronectin type-III" evidence="15">
    <location>
        <begin position="554"/>
        <end position="644"/>
    </location>
</feature>
<evidence type="ECO:0000256" key="13">
    <source>
        <dbReference type="SAM" id="SignalP"/>
    </source>
</evidence>
<dbReference type="SMART" id="SM00409">
    <property type="entry name" value="IG"/>
    <property type="match status" value="5"/>
</dbReference>
<keyword evidence="9" id="KW-0325">Glycoprotein</keyword>
<dbReference type="InterPro" id="IPR003961">
    <property type="entry name" value="FN3_dom"/>
</dbReference>
<dbReference type="FunFam" id="2.60.40.10:FF:000008">
    <property type="entry name" value="roundabout homolog 2 isoform X2"/>
    <property type="match status" value="1"/>
</dbReference>
<reference evidence="17" key="1">
    <citation type="submission" date="2011-05" db="EMBL/GenBank/DDBJ databases">
        <authorList>
            <person name="Richards S.R."/>
            <person name="Qu J."/>
            <person name="Jiang H."/>
            <person name="Jhangiani S.N."/>
            <person name="Agravi P."/>
            <person name="Goodspeed R."/>
            <person name="Gross S."/>
            <person name="Mandapat C."/>
            <person name="Jackson L."/>
            <person name="Mathew T."/>
            <person name="Pu L."/>
            <person name="Thornton R."/>
            <person name="Saada N."/>
            <person name="Wilczek-Boney K.B."/>
            <person name="Lee S."/>
            <person name="Kovar C."/>
            <person name="Wu Y."/>
            <person name="Scherer S.E."/>
            <person name="Worley K.C."/>
            <person name="Muzny D.M."/>
            <person name="Gibbs R."/>
        </authorList>
    </citation>
    <scope>NUCLEOTIDE SEQUENCE</scope>
    <source>
        <strain evidence="17">Brora</strain>
    </source>
</reference>
<dbReference type="SMART" id="SM00060">
    <property type="entry name" value="FN3"/>
    <property type="match status" value="6"/>
</dbReference>
<evidence type="ECO:0000313" key="16">
    <source>
        <dbReference type="EnsemblMetazoa" id="SMAR007029-PA"/>
    </source>
</evidence>
<feature type="domain" description="Fibronectin type-III" evidence="15">
    <location>
        <begin position="649"/>
        <end position="743"/>
    </location>
</feature>
<dbReference type="InterPro" id="IPR003599">
    <property type="entry name" value="Ig_sub"/>
</dbReference>
<feature type="domain" description="Fibronectin type-III" evidence="15">
    <location>
        <begin position="955"/>
        <end position="1057"/>
    </location>
</feature>
<evidence type="ECO:0000259" key="15">
    <source>
        <dbReference type="PROSITE" id="PS50853"/>
    </source>
</evidence>
<dbReference type="Gene3D" id="2.60.40.10">
    <property type="entry name" value="Immunoglobulins"/>
    <property type="match status" value="10"/>
</dbReference>
<dbReference type="FunFam" id="2.60.40.10:FF:000004">
    <property type="entry name" value="DCC isoform 1"/>
    <property type="match status" value="1"/>
</dbReference>
<comment type="similarity">
    <text evidence="2">Belongs to the immunoglobulin superfamily. DCC family.</text>
</comment>
<proteinExistence type="inferred from homology"/>
<evidence type="ECO:0000256" key="11">
    <source>
        <dbReference type="SAM" id="MobiDB-lite"/>
    </source>
</evidence>
<dbReference type="GO" id="GO:0098609">
    <property type="term" value="P:cell-cell adhesion"/>
    <property type="evidence" value="ECO:0007669"/>
    <property type="project" value="TreeGrafter"/>
</dbReference>
<feature type="domain" description="Ig-like" evidence="14">
    <location>
        <begin position="336"/>
        <end position="421"/>
    </location>
</feature>
<dbReference type="FunFam" id="2.60.40.10:FF:000551">
    <property type="entry name" value="Protogenin A"/>
    <property type="match status" value="1"/>
</dbReference>
<feature type="compositionally biased region" description="Low complexity" evidence="11">
    <location>
        <begin position="1282"/>
        <end position="1302"/>
    </location>
</feature>
<feature type="signal peptide" evidence="13">
    <location>
        <begin position="1"/>
        <end position="30"/>
    </location>
</feature>
<dbReference type="InterPro" id="IPR013783">
    <property type="entry name" value="Ig-like_fold"/>
</dbReference>
<evidence type="ECO:0000256" key="5">
    <source>
        <dbReference type="ARBA" id="ARBA00022737"/>
    </source>
</evidence>
<evidence type="ECO:0000256" key="10">
    <source>
        <dbReference type="ARBA" id="ARBA00023319"/>
    </source>
</evidence>
<dbReference type="OMA" id="NDVGNTQ"/>
<dbReference type="PhylomeDB" id="T1J0I1"/>
<evidence type="ECO:0008006" key="18">
    <source>
        <dbReference type="Google" id="ProtNLM"/>
    </source>
</evidence>
<accession>T1J0I1</accession>
<dbReference type="PANTHER" id="PTHR44170">
    <property type="entry name" value="PROTEIN SIDEKICK"/>
    <property type="match status" value="1"/>
</dbReference>
<dbReference type="SUPFAM" id="SSF48726">
    <property type="entry name" value="Immunoglobulin"/>
    <property type="match status" value="4"/>
</dbReference>
<keyword evidence="5" id="KW-0677">Repeat</keyword>
<evidence type="ECO:0000259" key="14">
    <source>
        <dbReference type="PROSITE" id="PS50835"/>
    </source>
</evidence>
<dbReference type="Pfam" id="PF06583">
    <property type="entry name" value="Neogenin_C"/>
    <property type="match status" value="1"/>
</dbReference>
<keyword evidence="7 12" id="KW-0472">Membrane</keyword>
<feature type="transmembrane region" description="Helical" evidence="12">
    <location>
        <begin position="1086"/>
        <end position="1108"/>
    </location>
</feature>
<evidence type="ECO:0000256" key="8">
    <source>
        <dbReference type="ARBA" id="ARBA00023157"/>
    </source>
</evidence>
<sequence>MAKFRRRGPRHRYIQVVWTLLAFIIALVFADANLDETGFREFYFTIEPSDTVVLKDQPALLECSAKGDDDTEPETEWKREGLFLDYTDNRRNKLANGSLYFSSVHHTRTERPDEGVYQCLATIKSLGTIVSRAVKLQVASLPRFDEQPQDVTVFPEKIARFSCAVQAIPPASITWLKDDKTLAIDESRMIVMPSGALEIDHVEVGDKGVYRCNASNLEKFRLSDAGTLTINMNTAQLNKISAPQFIATPKSVIAIEGSSLTFECAANGNPQPRITWLKDGATIDMAFLDSRFSVVGTGSLQIEHVQETDEGVYMCRAENYEDSVDSSANLEVQVVPRFVKQPTNRYAHEKDDVELDCQIYGKPEPTVQWIKNGNLILEDEFFQFVNGNNLKILGVVTSDVGIYQCIGVNPAGNIQASSQLLVLKPDVVFPTTSLTTPNMAATLDGFPESKDGPDAPQGLNALIVSTRFVTLSWKKPENENGKIIAYSIYYRPENSQRERVVNTTRSRMEEVNIQGLRPSTKYYFRVIAYNEFGSGQSSGELEVETQSEVRVPDAPLNLRALVTSATTILVQWDPPNQRSGPIQRYKLYYMEGGTSEEHETQTSETMYELRGLKKFTEYSFWVVAYNENGPGMSTDEIVVRTKSDLPSTTPQNVTLEAASSTSIIVRWEPPPKGSQNGIITGYKIRYKQKGNRRGDTVTTDGNRRLFALIKLERGAEYSVRISAQTVNGSGPATDWMVAETFQNDLNESKVPDKPGSIKVRPNSNSITVSWTPPRNQNIMVRGYTIGWGIGIPDIYTKLLDGKQRFHTIENLQPSSEYVISLRAYNQMGDGHPIYETVKTRIETTPEPLVPLSTPMGLKAVVLSSSAVVLYWTDNSLSSSQVVTDSRYYTVRYTHQHHSNNPRYRFFNSTEPNCMIGDLKPNTEYEFAVKVSKGRRESHWSLSVRNTTHEIAPSSYPRDVTIVASENSPTAVNVNWQPPKQANGQITGCNQSFKGYTISYTADSTRENWVMEEIDGTKLTKTIKGLTPDTQYVFKIQARNRKGFSPPSPLVAFTTPSLSMVIGVGADKQGEDAANTSNQNNESFPTLYLVIGFVCFAIVIVGVGGAIAYKRSSNRILLETKKKGYGKGKGGKTDVKPPDLWIHHDQMELKQMEKSQNSETSTTSPLTRNSQDFDSDEKSRDTLERKGATYIDSVRNDKSSRHHFRPKPIMIPVDTPREPIATANPLPNGALQQHNDPQGAARPVYPRTQYNIPRAHVTIDPCQPGMTTIRSQPATSPYKKTNTLPTTPSSAAPSISSLKSRSAGVPVITPRAPDASYKSGRDDDLAPSYSTEELNAEMANLEGLMKDLNAITASEFEC</sequence>
<dbReference type="InterPro" id="IPR003598">
    <property type="entry name" value="Ig_sub2"/>
</dbReference>
<evidence type="ECO:0000256" key="9">
    <source>
        <dbReference type="ARBA" id="ARBA00023180"/>
    </source>
</evidence>
<name>T1J0I1_STRMM</name>
<feature type="region of interest" description="Disordered" evidence="11">
    <location>
        <begin position="1269"/>
        <end position="1325"/>
    </location>
</feature>
<evidence type="ECO:0000313" key="17">
    <source>
        <dbReference type="Proteomes" id="UP000014500"/>
    </source>
</evidence>
<feature type="compositionally biased region" description="Polar residues" evidence="11">
    <location>
        <begin position="1269"/>
        <end position="1281"/>
    </location>
</feature>
<protein>
    <recommendedName>
        <fullName evidence="18">Neogenin</fullName>
    </recommendedName>
</protein>
<dbReference type="SUPFAM" id="SSF49265">
    <property type="entry name" value="Fibronectin type III"/>
    <property type="match status" value="4"/>
</dbReference>
<dbReference type="InterPro" id="IPR007110">
    <property type="entry name" value="Ig-like_dom"/>
</dbReference>
<dbReference type="CDD" id="cd00063">
    <property type="entry name" value="FN3"/>
    <property type="match status" value="6"/>
</dbReference>
<dbReference type="STRING" id="126957.T1J0I1"/>
<dbReference type="PROSITE" id="PS50835">
    <property type="entry name" value="IG_LIKE"/>
    <property type="match status" value="4"/>
</dbReference>
<dbReference type="FunFam" id="2.60.40.10:FF:000106">
    <property type="entry name" value="Neogenin isoform 1"/>
    <property type="match status" value="1"/>
</dbReference>
<dbReference type="GO" id="GO:0016020">
    <property type="term" value="C:membrane"/>
    <property type="evidence" value="ECO:0007669"/>
    <property type="project" value="UniProtKB-SubCell"/>
</dbReference>
<feature type="chain" id="PRO_5004590104" description="Neogenin" evidence="13">
    <location>
        <begin position="31"/>
        <end position="1357"/>
    </location>
</feature>
<evidence type="ECO:0000256" key="3">
    <source>
        <dbReference type="ARBA" id="ARBA00022692"/>
    </source>
</evidence>
<feature type="domain" description="Fibronectin type-III" evidence="15">
    <location>
        <begin position="455"/>
        <end position="548"/>
    </location>
</feature>